<gene>
    <name evidence="1" type="ORF">DHETER_LOCUS6534</name>
</gene>
<organism evidence="1 2">
    <name type="scientific">Dentiscutata heterogama</name>
    <dbReference type="NCBI Taxonomy" id="1316150"/>
    <lineage>
        <taxon>Eukaryota</taxon>
        <taxon>Fungi</taxon>
        <taxon>Fungi incertae sedis</taxon>
        <taxon>Mucoromycota</taxon>
        <taxon>Glomeromycotina</taxon>
        <taxon>Glomeromycetes</taxon>
        <taxon>Diversisporales</taxon>
        <taxon>Gigasporaceae</taxon>
        <taxon>Dentiscutata</taxon>
    </lineage>
</organism>
<proteinExistence type="predicted"/>
<evidence type="ECO:0000313" key="2">
    <source>
        <dbReference type="Proteomes" id="UP000789702"/>
    </source>
</evidence>
<comment type="caution">
    <text evidence="1">The sequence shown here is derived from an EMBL/GenBank/DDBJ whole genome shotgun (WGS) entry which is preliminary data.</text>
</comment>
<evidence type="ECO:0000313" key="1">
    <source>
        <dbReference type="EMBL" id="CAG8582583.1"/>
    </source>
</evidence>
<sequence length="91" mass="10562">EGAIVLDLLIDTDELGIQKLLDHVQEFLIKRRYDFLKQDSVKMLHIVTRHEAFSELKKVSLETICENPGLIFDSDKFFSLAEDVRRVNNNS</sequence>
<keyword evidence="2" id="KW-1185">Reference proteome</keyword>
<name>A0ACA9MBV8_9GLOM</name>
<accession>A0ACA9MBV8</accession>
<reference evidence="1" key="1">
    <citation type="submission" date="2021-06" db="EMBL/GenBank/DDBJ databases">
        <authorList>
            <person name="Kallberg Y."/>
            <person name="Tangrot J."/>
            <person name="Rosling A."/>
        </authorList>
    </citation>
    <scope>NUCLEOTIDE SEQUENCE</scope>
    <source>
        <strain evidence="1">IL203A</strain>
    </source>
</reference>
<dbReference type="Proteomes" id="UP000789702">
    <property type="component" value="Unassembled WGS sequence"/>
</dbReference>
<dbReference type="EMBL" id="CAJVPU010008326">
    <property type="protein sequence ID" value="CAG8582583.1"/>
    <property type="molecule type" value="Genomic_DNA"/>
</dbReference>
<protein>
    <submittedName>
        <fullName evidence="1">699_t:CDS:1</fullName>
    </submittedName>
</protein>
<feature type="non-terminal residue" evidence="1">
    <location>
        <position position="1"/>
    </location>
</feature>